<sequence length="50" mass="5146">MIYGVALLAICTLAGVILGDMLGVLLGVKSNVGGVGIAMILLICARLWME</sequence>
<proteinExistence type="predicted"/>
<dbReference type="AlphaFoldDB" id="A0A0P9GYY4"/>
<comment type="caution">
    <text evidence="2">The sequence shown here is derived from an EMBL/GenBank/DDBJ whole genome shotgun (WGS) entry which is preliminary data.</text>
</comment>
<gene>
    <name evidence="2" type="ORF">ALO91_05698</name>
</gene>
<dbReference type="Pfam" id="PF03817">
    <property type="entry name" value="MadL"/>
    <property type="match status" value="1"/>
</dbReference>
<keyword evidence="1" id="KW-1133">Transmembrane helix</keyword>
<dbReference type="Proteomes" id="UP000050297">
    <property type="component" value="Unassembled WGS sequence"/>
</dbReference>
<dbReference type="InterPro" id="IPR004690">
    <property type="entry name" value="Maln_transptMadL"/>
</dbReference>
<evidence type="ECO:0000313" key="3">
    <source>
        <dbReference type="Proteomes" id="UP000050297"/>
    </source>
</evidence>
<dbReference type="EMBL" id="LJPM01000505">
    <property type="protein sequence ID" value="KPW12520.1"/>
    <property type="molecule type" value="Genomic_DNA"/>
</dbReference>
<organism evidence="2 3">
    <name type="scientific">Pseudomonas syringae pv. aceris</name>
    <dbReference type="NCBI Taxonomy" id="199198"/>
    <lineage>
        <taxon>Bacteria</taxon>
        <taxon>Pseudomonadati</taxon>
        <taxon>Pseudomonadota</taxon>
        <taxon>Gammaproteobacteria</taxon>
        <taxon>Pseudomonadales</taxon>
        <taxon>Pseudomonadaceae</taxon>
        <taxon>Pseudomonas</taxon>
        <taxon>Pseudomonas syringae</taxon>
    </lineage>
</organism>
<accession>A0A0P9GYY4</accession>
<keyword evidence="1" id="KW-0472">Membrane</keyword>
<feature type="transmembrane region" description="Helical" evidence="1">
    <location>
        <begin position="29"/>
        <end position="49"/>
    </location>
</feature>
<evidence type="ECO:0000256" key="1">
    <source>
        <dbReference type="SAM" id="Phobius"/>
    </source>
</evidence>
<protein>
    <submittedName>
        <fullName evidence="2">Malonate transporter, MadL subunit</fullName>
    </submittedName>
</protein>
<evidence type="ECO:0000313" key="2">
    <source>
        <dbReference type="EMBL" id="KPW12520.1"/>
    </source>
</evidence>
<name>A0A0P9GYY4_PSESX</name>
<dbReference type="PATRIC" id="fig|199198.5.peg.5532"/>
<dbReference type="GO" id="GO:0016020">
    <property type="term" value="C:membrane"/>
    <property type="evidence" value="ECO:0007669"/>
    <property type="project" value="InterPro"/>
</dbReference>
<feature type="non-terminal residue" evidence="2">
    <location>
        <position position="50"/>
    </location>
</feature>
<reference evidence="2 3" key="1">
    <citation type="submission" date="2015-09" db="EMBL/GenBank/DDBJ databases">
        <title>Genome announcement of multiple Pseudomonas syringae strains.</title>
        <authorList>
            <person name="Thakur S."/>
            <person name="Wang P.W."/>
            <person name="Gong Y."/>
            <person name="Weir B.S."/>
            <person name="Guttman D.S."/>
        </authorList>
    </citation>
    <scope>NUCLEOTIDE SEQUENCE [LARGE SCALE GENOMIC DNA]</scope>
    <source>
        <strain evidence="2 3">ICMP2802</strain>
    </source>
</reference>
<keyword evidence="1" id="KW-0812">Transmembrane</keyword>